<dbReference type="Gene3D" id="3.80.10.10">
    <property type="entry name" value="Ribonuclease Inhibitor"/>
    <property type="match status" value="1"/>
</dbReference>
<evidence type="ECO:0000313" key="2">
    <source>
        <dbReference type="Proteomes" id="UP000030706"/>
    </source>
</evidence>
<dbReference type="InterPro" id="IPR032675">
    <property type="entry name" value="LRR_dom_sf"/>
</dbReference>
<gene>
    <name evidence="1" type="ORF">M438DRAFT_406913</name>
</gene>
<evidence type="ECO:0000313" key="1">
    <source>
        <dbReference type="EMBL" id="KEQ82715.1"/>
    </source>
</evidence>
<dbReference type="AlphaFoldDB" id="A0A074XB26"/>
<organism evidence="1 2">
    <name type="scientific">Aureobasidium pullulans EXF-150</name>
    <dbReference type="NCBI Taxonomy" id="1043002"/>
    <lineage>
        <taxon>Eukaryota</taxon>
        <taxon>Fungi</taxon>
        <taxon>Dikarya</taxon>
        <taxon>Ascomycota</taxon>
        <taxon>Pezizomycotina</taxon>
        <taxon>Dothideomycetes</taxon>
        <taxon>Dothideomycetidae</taxon>
        <taxon>Dothideales</taxon>
        <taxon>Saccotheciaceae</taxon>
        <taxon>Aureobasidium</taxon>
    </lineage>
</organism>
<protein>
    <submittedName>
        <fullName evidence="1">Uncharacterized protein</fullName>
    </submittedName>
</protein>
<proteinExistence type="predicted"/>
<keyword evidence="2" id="KW-1185">Reference proteome</keyword>
<dbReference type="EMBL" id="KL584986">
    <property type="protein sequence ID" value="KEQ82715.1"/>
    <property type="molecule type" value="Genomic_DNA"/>
</dbReference>
<dbReference type="HOGENOM" id="CLU_752246_0_0_1"/>
<dbReference type="RefSeq" id="XP_029758902.1">
    <property type="nucleotide sequence ID" value="XM_029909873.1"/>
</dbReference>
<sequence>MSEGMDPSAAAPMNLEDRQANAIESFRARCIATGSASDESSLGTLDTIFLFHKRESLLMFKDMVRNFKFSQAVETIVYCPLRFVNRPEHRSRLSRQCELAGNYNARPYQTLLDYDGVVGLQQTDAFRQFANMSLTQARSEPLTYQDDTLNAVIAGLGEGPRRLASLTMVNVSVPTNLSRAVFEQLKHVRVIESTYNRFTDRDIAGPRVYGLALVCHAKMLESLQLRSNSLLMGDADILLAQRFVNLRYCRISGLKVSSAAAFAVFFLAHAETLEYLVLGNIYLASGTWQTFPTVLKGQMKRLKQMKLNALYQPGHDLPLEDWQTDEIIKDIVLSDGEEHGSLFMHCYPNIGPQDDYNDDYNDHGKVVW</sequence>
<name>A0A074XB26_AURPU</name>
<dbReference type="SUPFAM" id="SSF52047">
    <property type="entry name" value="RNI-like"/>
    <property type="match status" value="1"/>
</dbReference>
<dbReference type="GeneID" id="40752179"/>
<reference evidence="1 2" key="1">
    <citation type="journal article" date="2014" name="BMC Genomics">
        <title>Genome sequencing of four Aureobasidium pullulans varieties: biotechnological potential, stress tolerance, and description of new species.</title>
        <authorList>
            <person name="Gostin Ar C."/>
            <person name="Ohm R.A."/>
            <person name="Kogej T."/>
            <person name="Sonjak S."/>
            <person name="Turk M."/>
            <person name="Zajc J."/>
            <person name="Zalar P."/>
            <person name="Grube M."/>
            <person name="Sun H."/>
            <person name="Han J."/>
            <person name="Sharma A."/>
            <person name="Chiniquy J."/>
            <person name="Ngan C.Y."/>
            <person name="Lipzen A."/>
            <person name="Barry K."/>
            <person name="Grigoriev I.V."/>
            <person name="Gunde-Cimerman N."/>
        </authorList>
    </citation>
    <scope>NUCLEOTIDE SEQUENCE [LARGE SCALE GENOMIC DNA]</scope>
    <source>
        <strain evidence="1 2">EXF-150</strain>
    </source>
</reference>
<accession>A0A074XB26</accession>
<dbReference type="Proteomes" id="UP000030706">
    <property type="component" value="Unassembled WGS sequence"/>
</dbReference>